<dbReference type="Proteomes" id="UP000641588">
    <property type="component" value="Unassembled WGS sequence"/>
</dbReference>
<proteinExistence type="predicted"/>
<reference evidence="2" key="1">
    <citation type="submission" date="2019-10" db="EMBL/GenBank/DDBJ databases">
        <title>Description of Paenibacillus glebae sp. nov.</title>
        <authorList>
            <person name="Carlier A."/>
            <person name="Qi S."/>
        </authorList>
    </citation>
    <scope>NUCLEOTIDE SEQUENCE</scope>
    <source>
        <strain evidence="2">LMG 31456</strain>
    </source>
</reference>
<keyword evidence="3" id="KW-1185">Reference proteome</keyword>
<organism evidence="2 3">
    <name type="scientific">Paenibacillus foliorum</name>
    <dbReference type="NCBI Taxonomy" id="2654974"/>
    <lineage>
        <taxon>Bacteria</taxon>
        <taxon>Bacillati</taxon>
        <taxon>Bacillota</taxon>
        <taxon>Bacilli</taxon>
        <taxon>Bacillales</taxon>
        <taxon>Paenibacillaceae</taxon>
        <taxon>Paenibacillus</taxon>
    </lineage>
</organism>
<feature type="domain" description="Aminoglycoside phosphotransferase" evidence="1">
    <location>
        <begin position="41"/>
        <end position="251"/>
    </location>
</feature>
<comment type="caution">
    <text evidence="2">The sequence shown here is derived from an EMBL/GenBank/DDBJ whole genome shotgun (WGS) entry which is preliminary data.</text>
</comment>
<evidence type="ECO:0000313" key="2">
    <source>
        <dbReference type="EMBL" id="NOU94671.1"/>
    </source>
</evidence>
<dbReference type="Gene3D" id="3.90.1200.10">
    <property type="match status" value="1"/>
</dbReference>
<name>A0A972K0H5_9BACL</name>
<dbReference type="PANTHER" id="PTHR21310">
    <property type="entry name" value="AMINOGLYCOSIDE PHOSPHOTRANSFERASE-RELATED-RELATED"/>
    <property type="match status" value="1"/>
</dbReference>
<dbReference type="AlphaFoldDB" id="A0A972K0H5"/>
<gene>
    <name evidence="2" type="ORF">GC093_15790</name>
</gene>
<protein>
    <submittedName>
        <fullName evidence="2">Phosphotransferase</fullName>
    </submittedName>
</protein>
<dbReference type="SUPFAM" id="SSF56112">
    <property type="entry name" value="Protein kinase-like (PK-like)"/>
    <property type="match status" value="1"/>
</dbReference>
<dbReference type="EMBL" id="WHOD01000062">
    <property type="protein sequence ID" value="NOU94671.1"/>
    <property type="molecule type" value="Genomic_DNA"/>
</dbReference>
<evidence type="ECO:0000313" key="3">
    <source>
        <dbReference type="Proteomes" id="UP000641588"/>
    </source>
</evidence>
<dbReference type="Pfam" id="PF01636">
    <property type="entry name" value="APH"/>
    <property type="match status" value="1"/>
</dbReference>
<evidence type="ECO:0000259" key="1">
    <source>
        <dbReference type="Pfam" id="PF01636"/>
    </source>
</evidence>
<accession>A0A972K0H5</accession>
<sequence>MIPQSEHTPPDRVLKWVVNSVDPLAAVQSTRRLQGGISSIIHSVSLRTHGEVREFVVRQFDNEEWLKDEPDLALHEAESLRWAYGNGLCAPQIIAFNESGRECGVPTVLMTRLEGSVVLNPANYDLWLNGLAESLVKIHAVEADSFPWAYFTYNDIDTLEIPSWSSSPELWSRVLDIVRGPKPKFKPCFIHRDYHPTNVLWTGNYVSGVVDWVNACRGPAGIDIGHCRLNLAMLLGVQSADQFLSAYLSHAGTEFSYSPYWDILSLVDILFGPPTVYQGWTALGVTGLTDTLMVERIDRYMASLVERVSSHSDDMNHK</sequence>
<dbReference type="InterPro" id="IPR002575">
    <property type="entry name" value="Aminoglycoside_PTrfase"/>
</dbReference>
<dbReference type="InterPro" id="IPR051678">
    <property type="entry name" value="AGP_Transferase"/>
</dbReference>
<dbReference type="InterPro" id="IPR011009">
    <property type="entry name" value="Kinase-like_dom_sf"/>
</dbReference>